<dbReference type="SUPFAM" id="SSF53850">
    <property type="entry name" value="Periplasmic binding protein-like II"/>
    <property type="match status" value="1"/>
</dbReference>
<dbReference type="PANTHER" id="PTHR42941">
    <property type="entry name" value="SLL1037 PROTEIN"/>
    <property type="match status" value="1"/>
</dbReference>
<dbReference type="Gene3D" id="3.40.190.10">
    <property type="entry name" value="Periplasmic binding protein-like II"/>
    <property type="match status" value="2"/>
</dbReference>
<dbReference type="InterPro" id="IPR011852">
    <property type="entry name" value="TRAP_TAXI"/>
</dbReference>
<evidence type="ECO:0000256" key="1">
    <source>
        <dbReference type="SAM" id="SignalP"/>
    </source>
</evidence>
<protein>
    <submittedName>
        <fullName evidence="2">TAXI family TRAP transporter solute-binding subunit</fullName>
    </submittedName>
</protein>
<dbReference type="PANTHER" id="PTHR42941:SF1">
    <property type="entry name" value="SLL1037 PROTEIN"/>
    <property type="match status" value="1"/>
</dbReference>
<proteinExistence type="predicted"/>
<evidence type="ECO:0000313" key="3">
    <source>
        <dbReference type="Proteomes" id="UP001320831"/>
    </source>
</evidence>
<accession>A0ABT2LJ50</accession>
<dbReference type="Pfam" id="PF16868">
    <property type="entry name" value="NMT1_3"/>
    <property type="match status" value="1"/>
</dbReference>
<gene>
    <name evidence="2" type="ORF">N5A92_03260</name>
</gene>
<evidence type="ECO:0000313" key="2">
    <source>
        <dbReference type="EMBL" id="MCT7374054.1"/>
    </source>
</evidence>
<feature type="chain" id="PRO_5045329854" evidence="1">
    <location>
        <begin position="24"/>
        <end position="340"/>
    </location>
</feature>
<keyword evidence="3" id="KW-1185">Reference proteome</keyword>
<keyword evidence="1" id="KW-0732">Signal</keyword>
<dbReference type="RefSeq" id="WP_260900406.1">
    <property type="nucleotide sequence ID" value="NZ_JAOCZP010000001.1"/>
</dbReference>
<organism evidence="2 3">
    <name type="scientific">Chelativorans salis</name>
    <dbReference type="NCBI Taxonomy" id="2978478"/>
    <lineage>
        <taxon>Bacteria</taxon>
        <taxon>Pseudomonadati</taxon>
        <taxon>Pseudomonadota</taxon>
        <taxon>Alphaproteobacteria</taxon>
        <taxon>Hyphomicrobiales</taxon>
        <taxon>Phyllobacteriaceae</taxon>
        <taxon>Chelativorans</taxon>
    </lineage>
</organism>
<dbReference type="NCBIfam" id="TIGR02122">
    <property type="entry name" value="TRAP_TAXI"/>
    <property type="match status" value="1"/>
</dbReference>
<sequence>MRHTTRKVAGAIAAVSLSLCATAAGAETVRIETGTSAGLTTLIPQLLAKSLSNEGVDFRINADQTLTRSALSLGVGRIDAAIVPPPAFNAMSRGVGPYKDSADQAKATAAELRSLFPFAGGVFHPIVWADSGIETWEDMRGKRIFIGPPAGAANQQITTLIRLASGGFEPDKDYTPVRLGWGAAIPSFQDGQFDVLVMSSPAGGAAIEQIGLQRKIRLIGVPAEVLKTEEWAEQLEVTGETNAVIAPGTYSGQDNSDEEIAVPAYAMVFAVNRKMDDDLAYIITKTYWENIDEYKKSVAELAQLPTSEPLAGNNIPLHPGAVRYYEEEGMAIPDRLMANQ</sequence>
<reference evidence="2 3" key="1">
    <citation type="submission" date="2022-09" db="EMBL/GenBank/DDBJ databases">
        <title>Chelativorans salina sp. nov., a novel slightly halophilic bacterium isolated from a saline lake sediment enrichment.</title>
        <authorList>
            <person name="Gao L."/>
            <person name="Fang B.-Z."/>
            <person name="Li W.-J."/>
        </authorList>
    </citation>
    <scope>NUCLEOTIDE SEQUENCE [LARGE SCALE GENOMIC DNA]</scope>
    <source>
        <strain evidence="2 3">EGI FJ00035</strain>
    </source>
</reference>
<name>A0ABT2LJ50_9HYPH</name>
<dbReference type="EMBL" id="JAOCZP010000001">
    <property type="protein sequence ID" value="MCT7374054.1"/>
    <property type="molecule type" value="Genomic_DNA"/>
</dbReference>
<dbReference type="Proteomes" id="UP001320831">
    <property type="component" value="Unassembled WGS sequence"/>
</dbReference>
<feature type="signal peptide" evidence="1">
    <location>
        <begin position="1"/>
        <end position="23"/>
    </location>
</feature>
<comment type="caution">
    <text evidence="2">The sequence shown here is derived from an EMBL/GenBank/DDBJ whole genome shotgun (WGS) entry which is preliminary data.</text>
</comment>